<dbReference type="FunFam" id="1.10.1200.10:FF:000016">
    <property type="entry name" value="Non-ribosomal peptide synthase"/>
    <property type="match status" value="1"/>
</dbReference>
<dbReference type="Pfam" id="PF00698">
    <property type="entry name" value="Acyl_transf_1"/>
    <property type="match status" value="1"/>
</dbReference>
<dbReference type="InterPro" id="IPR009081">
    <property type="entry name" value="PP-bd_ACP"/>
</dbReference>
<dbReference type="PROSITE" id="PS00606">
    <property type="entry name" value="KS3_1"/>
    <property type="match status" value="1"/>
</dbReference>
<dbReference type="GO" id="GO:0004315">
    <property type="term" value="F:3-oxoacyl-[acyl-carrier-protein] synthase activity"/>
    <property type="evidence" value="ECO:0007669"/>
    <property type="project" value="InterPro"/>
</dbReference>
<dbReference type="InterPro" id="IPR020806">
    <property type="entry name" value="PKS_PP-bd"/>
</dbReference>
<dbReference type="SUPFAM" id="SSF51735">
    <property type="entry name" value="NAD(P)-binding Rossmann-fold domains"/>
    <property type="match status" value="2"/>
</dbReference>
<dbReference type="SUPFAM" id="SSF53901">
    <property type="entry name" value="Thiolase-like"/>
    <property type="match status" value="1"/>
</dbReference>
<evidence type="ECO:0000256" key="5">
    <source>
        <dbReference type="ARBA" id="ARBA00023098"/>
    </source>
</evidence>
<dbReference type="InterPro" id="IPR029058">
    <property type="entry name" value="AB_hydrolase_fold"/>
</dbReference>
<name>A0A150QHX5_SORCE</name>
<gene>
    <name evidence="10" type="ORF">BE15_29755</name>
</gene>
<dbReference type="SMART" id="SM00822">
    <property type="entry name" value="PKS_KR"/>
    <property type="match status" value="1"/>
</dbReference>
<dbReference type="CDD" id="cd08953">
    <property type="entry name" value="KR_2_SDR_x"/>
    <property type="match status" value="1"/>
</dbReference>
<dbReference type="InterPro" id="IPR014031">
    <property type="entry name" value="Ketoacyl_synth_C"/>
</dbReference>
<dbReference type="InterPro" id="IPR049490">
    <property type="entry name" value="C883_1060-like_KR_N"/>
</dbReference>
<dbReference type="Pfam" id="PF21394">
    <property type="entry name" value="Beta-ketacyl_N"/>
    <property type="match status" value="1"/>
</dbReference>
<dbReference type="Pfam" id="PF00975">
    <property type="entry name" value="Thioesterase"/>
    <property type="match status" value="1"/>
</dbReference>
<dbReference type="InterPro" id="IPR036736">
    <property type="entry name" value="ACP-like_sf"/>
</dbReference>
<organism evidence="10 11">
    <name type="scientific">Sorangium cellulosum</name>
    <name type="common">Polyangium cellulosum</name>
    <dbReference type="NCBI Taxonomy" id="56"/>
    <lineage>
        <taxon>Bacteria</taxon>
        <taxon>Pseudomonadati</taxon>
        <taxon>Myxococcota</taxon>
        <taxon>Polyangia</taxon>
        <taxon>Polyangiales</taxon>
        <taxon>Polyangiaceae</taxon>
        <taxon>Sorangium</taxon>
    </lineage>
</organism>
<feature type="region of interest" description="Disordered" evidence="7">
    <location>
        <begin position="1408"/>
        <end position="1446"/>
    </location>
</feature>
<dbReference type="Pfam" id="PF22621">
    <property type="entry name" value="CurL-like_PKS_C"/>
    <property type="match status" value="1"/>
</dbReference>
<dbReference type="InterPro" id="IPR001227">
    <property type="entry name" value="Ac_transferase_dom_sf"/>
</dbReference>
<dbReference type="Gene3D" id="3.40.47.10">
    <property type="match status" value="1"/>
</dbReference>
<dbReference type="InterPro" id="IPR013968">
    <property type="entry name" value="PKS_KR"/>
</dbReference>
<dbReference type="Proteomes" id="UP000075260">
    <property type="component" value="Unassembled WGS sequence"/>
</dbReference>
<feature type="compositionally biased region" description="Basic and acidic residues" evidence="7">
    <location>
        <begin position="1353"/>
        <end position="1366"/>
    </location>
</feature>
<dbReference type="GO" id="GO:0004312">
    <property type="term" value="F:fatty acid synthase activity"/>
    <property type="evidence" value="ECO:0007669"/>
    <property type="project" value="TreeGrafter"/>
</dbReference>
<dbReference type="Gene3D" id="1.10.1200.10">
    <property type="entry name" value="ACP-like"/>
    <property type="match status" value="1"/>
</dbReference>
<feature type="compositionally biased region" description="Low complexity" evidence="7">
    <location>
        <begin position="1368"/>
        <end position="1381"/>
    </location>
</feature>
<dbReference type="PANTHER" id="PTHR43775:SF51">
    <property type="entry name" value="INACTIVE PHENOLPHTHIOCEROL SYNTHESIS POLYKETIDE SYNTHASE TYPE I PKS1-RELATED"/>
    <property type="match status" value="1"/>
</dbReference>
<dbReference type="SMART" id="SM00827">
    <property type="entry name" value="PKS_AT"/>
    <property type="match status" value="1"/>
</dbReference>
<feature type="compositionally biased region" description="Low complexity" evidence="7">
    <location>
        <begin position="1416"/>
        <end position="1425"/>
    </location>
</feature>
<dbReference type="SMART" id="SM00824">
    <property type="entry name" value="PKS_TE"/>
    <property type="match status" value="1"/>
</dbReference>
<dbReference type="InterPro" id="IPR057326">
    <property type="entry name" value="KR_dom"/>
</dbReference>
<keyword evidence="4" id="KW-0276">Fatty acid metabolism</keyword>
<dbReference type="EMBL" id="JEMA01000642">
    <property type="protein sequence ID" value="KYF67554.1"/>
    <property type="molecule type" value="Genomic_DNA"/>
</dbReference>
<dbReference type="OrthoDB" id="7617297at2"/>
<dbReference type="GO" id="GO:0031177">
    <property type="term" value="F:phosphopantetheine binding"/>
    <property type="evidence" value="ECO:0007669"/>
    <property type="project" value="InterPro"/>
</dbReference>
<reference evidence="10 11" key="1">
    <citation type="submission" date="2014-02" db="EMBL/GenBank/DDBJ databases">
        <title>The small core and large imbalanced accessory genome model reveals a collaborative survival strategy of Sorangium cellulosum strains in nature.</title>
        <authorList>
            <person name="Han K."/>
            <person name="Peng R."/>
            <person name="Blom J."/>
            <person name="Li Y.-Z."/>
        </authorList>
    </citation>
    <scope>NUCLEOTIDE SEQUENCE [LARGE SCALE GENOMIC DNA]</scope>
    <source>
        <strain evidence="10 11">So0008-312</strain>
    </source>
</reference>
<feature type="region of interest" description="Disordered" evidence="7">
    <location>
        <begin position="1353"/>
        <end position="1381"/>
    </location>
</feature>
<dbReference type="SUPFAM" id="SSF47336">
    <property type="entry name" value="ACP-like"/>
    <property type="match status" value="1"/>
</dbReference>
<dbReference type="InterPro" id="IPR018201">
    <property type="entry name" value="Ketoacyl_synth_AS"/>
</dbReference>
<dbReference type="FunFam" id="3.40.47.10:FF:000042">
    <property type="entry name" value="Polyketide synthase Pks13"/>
    <property type="match status" value="1"/>
</dbReference>
<accession>A0A150QHX5</accession>
<dbReference type="SUPFAM" id="SSF53474">
    <property type="entry name" value="alpha/beta-Hydrolases"/>
    <property type="match status" value="1"/>
</dbReference>
<dbReference type="Pfam" id="PF00550">
    <property type="entry name" value="PP-binding"/>
    <property type="match status" value="1"/>
</dbReference>
<keyword evidence="3" id="KW-0808">Transferase</keyword>
<dbReference type="Pfam" id="PF08659">
    <property type="entry name" value="KR"/>
    <property type="match status" value="1"/>
</dbReference>
<dbReference type="RefSeq" id="WP_061609781.1">
    <property type="nucleotide sequence ID" value="NZ_JEMA01000642.1"/>
</dbReference>
<dbReference type="InterPro" id="IPR020802">
    <property type="entry name" value="TesA-like"/>
</dbReference>
<evidence type="ECO:0000256" key="3">
    <source>
        <dbReference type="ARBA" id="ARBA00022679"/>
    </source>
</evidence>
<evidence type="ECO:0000256" key="7">
    <source>
        <dbReference type="SAM" id="MobiDB-lite"/>
    </source>
</evidence>
<dbReference type="InterPro" id="IPR016039">
    <property type="entry name" value="Thiolase-like"/>
</dbReference>
<keyword evidence="1" id="KW-0596">Phosphopantetheine</keyword>
<evidence type="ECO:0000259" key="8">
    <source>
        <dbReference type="PROSITE" id="PS50075"/>
    </source>
</evidence>
<feature type="domain" description="Carrier" evidence="8">
    <location>
        <begin position="1449"/>
        <end position="1524"/>
    </location>
</feature>
<dbReference type="GO" id="GO:0006633">
    <property type="term" value="P:fatty acid biosynthetic process"/>
    <property type="evidence" value="ECO:0007669"/>
    <property type="project" value="InterPro"/>
</dbReference>
<dbReference type="Pfam" id="PF02801">
    <property type="entry name" value="Ketoacyl-synt_C"/>
    <property type="match status" value="1"/>
</dbReference>
<keyword evidence="6" id="KW-0511">Multifunctional enzyme</keyword>
<dbReference type="Gene3D" id="3.40.366.10">
    <property type="entry name" value="Malonyl-Coenzyme A Acyl Carrier Protein, domain 2"/>
    <property type="match status" value="1"/>
</dbReference>
<dbReference type="PROSITE" id="PS50075">
    <property type="entry name" value="CARRIER"/>
    <property type="match status" value="1"/>
</dbReference>
<dbReference type="Gene3D" id="3.40.50.1820">
    <property type="entry name" value="alpha/beta hydrolase"/>
    <property type="match status" value="1"/>
</dbReference>
<dbReference type="Pfam" id="PF00109">
    <property type="entry name" value="ketoacyl-synt"/>
    <property type="match status" value="1"/>
</dbReference>
<dbReference type="InterPro" id="IPR020841">
    <property type="entry name" value="PKS_Beta-ketoAc_synthase_dom"/>
</dbReference>
<proteinExistence type="predicted"/>
<protein>
    <submittedName>
        <fullName evidence="10">Polyketide synthase</fullName>
    </submittedName>
</protein>
<dbReference type="InterPro" id="IPR001031">
    <property type="entry name" value="Thioesterase"/>
</dbReference>
<dbReference type="GO" id="GO:0044550">
    <property type="term" value="P:secondary metabolite biosynthetic process"/>
    <property type="evidence" value="ECO:0007669"/>
    <property type="project" value="UniProtKB-ARBA"/>
</dbReference>
<evidence type="ECO:0000256" key="1">
    <source>
        <dbReference type="ARBA" id="ARBA00022450"/>
    </source>
</evidence>
<evidence type="ECO:0000256" key="4">
    <source>
        <dbReference type="ARBA" id="ARBA00022832"/>
    </source>
</evidence>
<dbReference type="InterPro" id="IPR006162">
    <property type="entry name" value="Ppantetheine_attach_site"/>
</dbReference>
<dbReference type="PANTHER" id="PTHR43775">
    <property type="entry name" value="FATTY ACID SYNTHASE"/>
    <property type="match status" value="1"/>
</dbReference>
<dbReference type="InterPro" id="IPR050091">
    <property type="entry name" value="PKS_NRPS_Biosynth_Enz"/>
</dbReference>
<dbReference type="InterPro" id="IPR016035">
    <property type="entry name" value="Acyl_Trfase/lysoPLipase"/>
</dbReference>
<dbReference type="PROSITE" id="PS52004">
    <property type="entry name" value="KS3_2"/>
    <property type="match status" value="1"/>
</dbReference>
<evidence type="ECO:0000256" key="6">
    <source>
        <dbReference type="ARBA" id="ARBA00023268"/>
    </source>
</evidence>
<keyword evidence="5" id="KW-0443">Lipid metabolism</keyword>
<evidence type="ECO:0000313" key="11">
    <source>
        <dbReference type="Proteomes" id="UP000075260"/>
    </source>
</evidence>
<dbReference type="Gene3D" id="3.30.70.3290">
    <property type="match status" value="1"/>
</dbReference>
<dbReference type="SMART" id="SM00825">
    <property type="entry name" value="PKS_KS"/>
    <property type="match status" value="1"/>
</dbReference>
<sequence>MDPLDQPVPEDQIAIIGMAGRFPGARSVDAFWQNLRDGVESIAALSDQDLAAAGVPPEVASDPSYVRARAVLDEVEWFDAAFFGMTPREAEILDPQHRFFLECAWEALEHAGYNPEAFKGTIGVYAGASGHDTYFLSNLYPNHELRKAMDYQVYVANDKDFLPTRTSYKLNLRGPSVAVQTACSTSLVAVHMACQALLTYQCDMALAGGVAINVPTRSGYLYRHGMILSPDGRCRAFDAEAQGTVVGNGAGVIVLRRLEDALDSGDHIEAVIRGSAVNNDGSGKIGFTAPGVEGQAQVIAQALAMANTDPETISYVEAHGTGTRLGDPIEVAALTRAFRARSRGQRKGWCALGSVKPNVGHLDVAAGITGVIKVVQALRHRQIPASLHFKTPNPEIDFANSPFYVNAALADWEPGDGPRRAGVSSFGIGGTNAHAILEEAPHAAAAPGGRSWQLLLLSARTRTALDTITENLVGYLKAHPDVSLPDVTFTLQVGRKTFPHRRMLVCNDADEAVSLLSTLGERRVLAHVEEAIDRPVVLMFPGQGTQYAGMARELYEREPTFCAGVDLCAAMLQPELGFDLREVIYPPPGREAAAAELLKQTRFAQPALFVIEYALATLWMEWGIRPAAMIGHSLGEYVAACLAGVFSLEDALKIVARRGKLMQEMPPGAMLAVPLPEAEVQPLLDEGGGALSLAAVNGPAACVVAGPEDAVEALSDRLFAERELECTRLQTSHAFHSRMMEPMLASFTAIVARARPSAPKIPIASNVTGTWLSAADAQDPGYWARHVREPVRFMAGLGEVLADPTRALLEVGPGRVLATLAKQHPARGARRVMLSSIRHVHHRQSDIGFLLETLGQLWLSGVRVDWSGFYTHEPRRRVPLPTYPFERKRYWIDPPSSAARRPARSAPEPAGLIHLLAWKRSVLSGSMKASARPARAQCCVVFADSYGLGARMEMRLRRDGYKVITVRPGEGFAETGEGEFTVAPASRADHASLFGALRAAGVSPSRIMFLWGVTKPARAPLDAGRLAEAQRLGFASLVALAQGIGDAGIRDEVRLGVVTSHMQKVTDAAVLCPEKATLLGPCEAIPRAYPNVSCISVDIDLPEPRTLQEARLIDQLLAEVTLEQTEPVIAYRNGERWVRIFEPARMDRAEGLPPRLREGGVYLIAGGLGAVGSALAEHLAKVARAKLVLAGRTALPPREAWDGLAGAGAFDALRRKIGAVLEMERLGAEVLLVTADVTRLDDMQRAVAEGLQRFGRIDGVIHAAGARRAVPLQRMTREEGEALLAPKLDGALVLDESLRGLRPDFVALCAARTAGARGAGLAGQCAATAFLGAFAQRRAAGDGPLTIAIEWDPWQRQDASRGKDPEPAADSSEGGAAAAEEGISRDEALDAWMRVLTSPTPHVLVLKREAQAKQRPSASSIAPPSRDVESEGIPRSVHPRPDLGTAYVAPRDPLERAVAETWEKLFGIERIGVHDDFFALGGDSLLAVQLISRLRSVVNMDLPGHSLLNAPTVAALAELIAQSDSPSSTSLSRRSPARLLPASLVRIKPGTGRPLFLMHPVGGHVYFYHDLATCLDPAQPVYGLQAQGIEGKAPPLTRVEEMAARYLEAVRRHIQPEGPYVLGGSSFGGVVAFEMAHQLISGGERVALLMMIDTPAPSAVFPEDLDTPERLAYLISGDASLPVPAEEIRHLSPDEQLLHVLQRKKGVSRMFPKLALQELATFRKIVTANLQAMLRYVPRPYPGDVLFFEASERDAMTVNNPARGWLDLIQGQLTVHEVPGNHITMNLPPNVQVMADHLRAALEAAGHQG</sequence>
<evidence type="ECO:0000313" key="10">
    <source>
        <dbReference type="EMBL" id="KYF67554.1"/>
    </source>
</evidence>
<comment type="caution">
    <text evidence="10">The sequence shown here is derived from an EMBL/GenBank/DDBJ whole genome shotgun (WGS) entry which is preliminary data.</text>
</comment>
<evidence type="ECO:0000256" key="2">
    <source>
        <dbReference type="ARBA" id="ARBA00022553"/>
    </source>
</evidence>
<dbReference type="Gene3D" id="3.40.50.720">
    <property type="entry name" value="NAD(P)-binding Rossmann-like Domain"/>
    <property type="match status" value="1"/>
</dbReference>
<dbReference type="InterPro" id="IPR014030">
    <property type="entry name" value="Ketoacyl_synth_N"/>
</dbReference>
<dbReference type="PROSITE" id="PS00012">
    <property type="entry name" value="PHOSPHOPANTETHEINE"/>
    <property type="match status" value="1"/>
</dbReference>
<evidence type="ECO:0000259" key="9">
    <source>
        <dbReference type="PROSITE" id="PS52004"/>
    </source>
</evidence>
<dbReference type="InterPro" id="IPR016036">
    <property type="entry name" value="Malonyl_transacylase_ACP-bd"/>
</dbReference>
<dbReference type="SMART" id="SM00823">
    <property type="entry name" value="PKS_PP"/>
    <property type="match status" value="1"/>
</dbReference>
<dbReference type="InterPro" id="IPR014043">
    <property type="entry name" value="Acyl_transferase_dom"/>
</dbReference>
<dbReference type="Gene3D" id="3.30.70.250">
    <property type="entry name" value="Malonyl-CoA ACP transacylase, ACP-binding"/>
    <property type="match status" value="1"/>
</dbReference>
<feature type="domain" description="Ketosynthase family 3 (KS3)" evidence="9">
    <location>
        <begin position="10"/>
        <end position="439"/>
    </location>
</feature>
<dbReference type="SUPFAM" id="SSF52151">
    <property type="entry name" value="FabD/lysophospholipase-like"/>
    <property type="match status" value="1"/>
</dbReference>
<dbReference type="InterPro" id="IPR036291">
    <property type="entry name" value="NAD(P)-bd_dom_sf"/>
</dbReference>
<keyword evidence="2" id="KW-0597">Phosphoprotein</keyword>
<dbReference type="SUPFAM" id="SSF55048">
    <property type="entry name" value="Probable ACP-binding domain of malonyl-CoA ACP transacylase"/>
    <property type="match status" value="1"/>
</dbReference>
<dbReference type="CDD" id="cd00833">
    <property type="entry name" value="PKS"/>
    <property type="match status" value="1"/>
</dbReference>